<dbReference type="GO" id="GO:0005737">
    <property type="term" value="C:cytoplasm"/>
    <property type="evidence" value="ECO:0007669"/>
    <property type="project" value="TreeGrafter"/>
</dbReference>
<organism evidence="3 4">
    <name type="scientific">Stieleria bergensis</name>
    <dbReference type="NCBI Taxonomy" id="2528025"/>
    <lineage>
        <taxon>Bacteria</taxon>
        <taxon>Pseudomonadati</taxon>
        <taxon>Planctomycetota</taxon>
        <taxon>Planctomycetia</taxon>
        <taxon>Pirellulales</taxon>
        <taxon>Pirellulaceae</taxon>
        <taxon>Stieleria</taxon>
    </lineage>
</organism>
<dbReference type="Proteomes" id="UP000315003">
    <property type="component" value="Chromosome"/>
</dbReference>
<accession>A0A517SNY3</accession>
<dbReference type="GO" id="GO:0005524">
    <property type="term" value="F:ATP binding"/>
    <property type="evidence" value="ECO:0007669"/>
    <property type="project" value="InterPro"/>
</dbReference>
<dbReference type="PANTHER" id="PTHR24361">
    <property type="entry name" value="MITOGEN-ACTIVATED KINASE KINASE KINASE"/>
    <property type="match status" value="1"/>
</dbReference>
<dbReference type="Pfam" id="PF00069">
    <property type="entry name" value="Pkinase"/>
    <property type="match status" value="1"/>
</dbReference>
<dbReference type="InterPro" id="IPR000719">
    <property type="entry name" value="Prot_kinase_dom"/>
</dbReference>
<dbReference type="Gene3D" id="1.10.510.10">
    <property type="entry name" value="Transferase(Phosphotransferase) domain 1"/>
    <property type="match status" value="1"/>
</dbReference>
<sequence length="340" mass="37525">MPSNRLDDYELGDVLGVGTVGTIYLAVEKESGRSVALKKLHPRVSQSPLIRARFKREMTILERLRHPNIVAYSGGGRDDDDQSLFYAMEVVDGGTVADLLEFGGPLPWTAVVEITRQLCSALQCAHNIGIVHRDLKPSNLFLTRDGEIKLGDFGIARDLTASDLTSDGITVGTHAYMAPEQITGDPSVSGKADLYALGCCVFEMLSGRKVFLGENYAQLFDQHLKQKPPSIRDFADCPEALEEVIFHLLEKEQEDRPFNARKVQGVMLELSDEYTKQYPSSVCEVEDEFCFPAGRQELVERIRRRLEPVTRDVSNSRLGIAVAVIALIAIAIAGLSALSQ</sequence>
<dbReference type="InterPro" id="IPR008271">
    <property type="entry name" value="Ser/Thr_kinase_AS"/>
</dbReference>
<evidence type="ECO:0000256" key="1">
    <source>
        <dbReference type="SAM" id="Phobius"/>
    </source>
</evidence>
<proteinExistence type="predicted"/>
<dbReference type="RefSeq" id="WP_145268564.1">
    <property type="nucleotide sequence ID" value="NZ_CP036272.1"/>
</dbReference>
<dbReference type="InterPro" id="IPR053235">
    <property type="entry name" value="Ser_Thr_kinase"/>
</dbReference>
<evidence type="ECO:0000313" key="4">
    <source>
        <dbReference type="Proteomes" id="UP000315003"/>
    </source>
</evidence>
<gene>
    <name evidence="3" type="primary">pknB_2</name>
    <name evidence="3" type="ORF">SV7mr_03180</name>
</gene>
<keyword evidence="3" id="KW-0808">Transferase</keyword>
<name>A0A517SNY3_9BACT</name>
<dbReference type="CDD" id="cd14014">
    <property type="entry name" value="STKc_PknB_like"/>
    <property type="match status" value="1"/>
</dbReference>
<keyword evidence="1" id="KW-0472">Membrane</keyword>
<dbReference type="InterPro" id="IPR011009">
    <property type="entry name" value="Kinase-like_dom_sf"/>
</dbReference>
<dbReference type="AlphaFoldDB" id="A0A517SNY3"/>
<dbReference type="SMART" id="SM00220">
    <property type="entry name" value="S_TKc"/>
    <property type="match status" value="1"/>
</dbReference>
<dbReference type="EMBL" id="CP036272">
    <property type="protein sequence ID" value="QDT57833.1"/>
    <property type="molecule type" value="Genomic_DNA"/>
</dbReference>
<keyword evidence="4" id="KW-1185">Reference proteome</keyword>
<dbReference type="SUPFAM" id="SSF56112">
    <property type="entry name" value="Protein kinase-like (PK-like)"/>
    <property type="match status" value="1"/>
</dbReference>
<dbReference type="OrthoDB" id="6111975at2"/>
<keyword evidence="3" id="KW-0418">Kinase</keyword>
<keyword evidence="1" id="KW-0812">Transmembrane</keyword>
<keyword evidence="1" id="KW-1133">Transmembrane helix</keyword>
<feature type="domain" description="Protein kinase" evidence="2">
    <location>
        <begin position="9"/>
        <end position="268"/>
    </location>
</feature>
<reference evidence="3 4" key="1">
    <citation type="submission" date="2019-02" db="EMBL/GenBank/DDBJ databases">
        <title>Deep-cultivation of Planctomycetes and their phenomic and genomic characterization uncovers novel biology.</title>
        <authorList>
            <person name="Wiegand S."/>
            <person name="Jogler M."/>
            <person name="Boedeker C."/>
            <person name="Pinto D."/>
            <person name="Vollmers J."/>
            <person name="Rivas-Marin E."/>
            <person name="Kohn T."/>
            <person name="Peeters S.H."/>
            <person name="Heuer A."/>
            <person name="Rast P."/>
            <person name="Oberbeckmann S."/>
            <person name="Bunk B."/>
            <person name="Jeske O."/>
            <person name="Meyerdierks A."/>
            <person name="Storesund J.E."/>
            <person name="Kallscheuer N."/>
            <person name="Luecker S."/>
            <person name="Lage O.M."/>
            <person name="Pohl T."/>
            <person name="Merkel B.J."/>
            <person name="Hornburger P."/>
            <person name="Mueller R.-W."/>
            <person name="Bruemmer F."/>
            <person name="Labrenz M."/>
            <person name="Spormann A.M."/>
            <person name="Op den Camp H."/>
            <person name="Overmann J."/>
            <person name="Amann R."/>
            <person name="Jetten M.S.M."/>
            <person name="Mascher T."/>
            <person name="Medema M.H."/>
            <person name="Devos D.P."/>
            <person name="Kaster A.-K."/>
            <person name="Ovreas L."/>
            <person name="Rohde M."/>
            <person name="Galperin M.Y."/>
            <person name="Jogler C."/>
        </authorList>
    </citation>
    <scope>NUCLEOTIDE SEQUENCE [LARGE SCALE GENOMIC DNA]</scope>
    <source>
        <strain evidence="3 4">SV_7m_r</strain>
    </source>
</reference>
<dbReference type="GO" id="GO:0004674">
    <property type="term" value="F:protein serine/threonine kinase activity"/>
    <property type="evidence" value="ECO:0007669"/>
    <property type="project" value="UniProtKB-EC"/>
</dbReference>
<dbReference type="EC" id="2.7.11.1" evidence="3"/>
<evidence type="ECO:0000259" key="2">
    <source>
        <dbReference type="PROSITE" id="PS50011"/>
    </source>
</evidence>
<feature type="transmembrane region" description="Helical" evidence="1">
    <location>
        <begin position="318"/>
        <end position="338"/>
    </location>
</feature>
<evidence type="ECO:0000313" key="3">
    <source>
        <dbReference type="EMBL" id="QDT57833.1"/>
    </source>
</evidence>
<dbReference type="PROSITE" id="PS50011">
    <property type="entry name" value="PROTEIN_KINASE_DOM"/>
    <property type="match status" value="1"/>
</dbReference>
<protein>
    <submittedName>
        <fullName evidence="3">Serine/threonine-protein kinase PknB</fullName>
        <ecNumber evidence="3">2.7.11.1</ecNumber>
    </submittedName>
</protein>
<dbReference type="PROSITE" id="PS00108">
    <property type="entry name" value="PROTEIN_KINASE_ST"/>
    <property type="match status" value="1"/>
</dbReference>